<organism evidence="3">
    <name type="scientific">Echinostoma caproni</name>
    <dbReference type="NCBI Taxonomy" id="27848"/>
    <lineage>
        <taxon>Eukaryota</taxon>
        <taxon>Metazoa</taxon>
        <taxon>Spiralia</taxon>
        <taxon>Lophotrochozoa</taxon>
        <taxon>Platyhelminthes</taxon>
        <taxon>Trematoda</taxon>
        <taxon>Digenea</taxon>
        <taxon>Plagiorchiida</taxon>
        <taxon>Echinostomata</taxon>
        <taxon>Echinostomatoidea</taxon>
        <taxon>Echinostomatidae</taxon>
        <taxon>Echinostoma</taxon>
    </lineage>
</organism>
<sequence length="118" mass="13050">MHVLSKEADLVGCPLFLAPRGEQIRLLDGANTIPSADNLSTMWQTLAPDTTQYRLSNIALSLAAVHLWMRHRGGITPDTVDCCLADEALCLNCEKLSNPCEILIRGFESHPHTCCECW</sequence>
<proteinExistence type="predicted"/>
<reference evidence="3" key="1">
    <citation type="submission" date="2016-06" db="UniProtKB">
        <authorList>
            <consortium name="WormBaseParasite"/>
        </authorList>
    </citation>
    <scope>IDENTIFICATION</scope>
</reference>
<evidence type="ECO:0000313" key="2">
    <source>
        <dbReference type="Proteomes" id="UP000272942"/>
    </source>
</evidence>
<reference evidence="1 2" key="2">
    <citation type="submission" date="2018-11" db="EMBL/GenBank/DDBJ databases">
        <authorList>
            <consortium name="Pathogen Informatics"/>
        </authorList>
    </citation>
    <scope>NUCLEOTIDE SEQUENCE [LARGE SCALE GENOMIC DNA]</scope>
    <source>
        <strain evidence="1 2">Egypt</strain>
    </source>
</reference>
<dbReference type="WBParaSite" id="ECPE_0001703701-mRNA-1">
    <property type="protein sequence ID" value="ECPE_0001703701-mRNA-1"/>
    <property type="gene ID" value="ECPE_0001703701"/>
</dbReference>
<keyword evidence="2" id="KW-1185">Reference proteome</keyword>
<accession>A0A183BCQ9</accession>
<evidence type="ECO:0000313" key="1">
    <source>
        <dbReference type="EMBL" id="VDP94268.1"/>
    </source>
</evidence>
<evidence type="ECO:0000313" key="3">
    <source>
        <dbReference type="WBParaSite" id="ECPE_0001703701-mRNA-1"/>
    </source>
</evidence>
<dbReference type="AlphaFoldDB" id="A0A183BCQ9"/>
<gene>
    <name evidence="1" type="ORF">ECPE_LOCUS16994</name>
</gene>
<name>A0A183BCQ9_9TREM</name>
<dbReference type="Proteomes" id="UP000272942">
    <property type="component" value="Unassembled WGS sequence"/>
</dbReference>
<protein>
    <submittedName>
        <fullName evidence="3">Glycosyltransferase</fullName>
    </submittedName>
</protein>
<dbReference type="EMBL" id="UZAN01066922">
    <property type="protein sequence ID" value="VDP94268.1"/>
    <property type="molecule type" value="Genomic_DNA"/>
</dbReference>